<proteinExistence type="predicted"/>
<evidence type="ECO:0000313" key="3">
    <source>
        <dbReference type="Proteomes" id="UP000748756"/>
    </source>
</evidence>
<accession>A0A9P5VAJ5</accession>
<dbReference type="EMBL" id="JAAAUQ010000488">
    <property type="protein sequence ID" value="KAF9149783.1"/>
    <property type="molecule type" value="Genomic_DNA"/>
</dbReference>
<organism evidence="2 3">
    <name type="scientific">Linnemannia schmuckeri</name>
    <dbReference type="NCBI Taxonomy" id="64567"/>
    <lineage>
        <taxon>Eukaryota</taxon>
        <taxon>Fungi</taxon>
        <taxon>Fungi incertae sedis</taxon>
        <taxon>Mucoromycota</taxon>
        <taxon>Mortierellomycotina</taxon>
        <taxon>Mortierellomycetes</taxon>
        <taxon>Mortierellales</taxon>
        <taxon>Mortierellaceae</taxon>
        <taxon>Linnemannia</taxon>
    </lineage>
</organism>
<gene>
    <name evidence="2" type="ORF">BG015_008394</name>
</gene>
<evidence type="ECO:0000256" key="1">
    <source>
        <dbReference type="ARBA" id="ARBA00023002"/>
    </source>
</evidence>
<dbReference type="Proteomes" id="UP000748756">
    <property type="component" value="Unassembled WGS sequence"/>
</dbReference>
<comment type="caution">
    <text evidence="2">The sequence shown here is derived from an EMBL/GenBank/DDBJ whole genome shotgun (WGS) entry which is preliminary data.</text>
</comment>
<name>A0A9P5VAJ5_9FUNG</name>
<dbReference type="Pfam" id="PF14027">
    <property type="entry name" value="Questin_oxidase"/>
    <property type="match status" value="1"/>
</dbReference>
<protein>
    <submittedName>
        <fullName evidence="2">Uncharacterized protein</fullName>
    </submittedName>
</protein>
<keyword evidence="3" id="KW-1185">Reference proteome</keyword>
<dbReference type="InterPro" id="IPR025337">
    <property type="entry name" value="Questin_oxidase-like"/>
</dbReference>
<reference evidence="2" key="1">
    <citation type="journal article" date="2020" name="Fungal Divers.">
        <title>Resolving the Mortierellaceae phylogeny through synthesis of multi-gene phylogenetics and phylogenomics.</title>
        <authorList>
            <person name="Vandepol N."/>
            <person name="Liber J."/>
            <person name="Desiro A."/>
            <person name="Na H."/>
            <person name="Kennedy M."/>
            <person name="Barry K."/>
            <person name="Grigoriev I.V."/>
            <person name="Miller A.N."/>
            <person name="O'Donnell K."/>
            <person name="Stajich J.E."/>
            <person name="Bonito G."/>
        </authorList>
    </citation>
    <scope>NUCLEOTIDE SEQUENCE</scope>
    <source>
        <strain evidence="2">NRRL 6426</strain>
    </source>
</reference>
<evidence type="ECO:0000313" key="2">
    <source>
        <dbReference type="EMBL" id="KAF9149783.1"/>
    </source>
</evidence>
<dbReference type="GO" id="GO:0016491">
    <property type="term" value="F:oxidoreductase activity"/>
    <property type="evidence" value="ECO:0007669"/>
    <property type="project" value="UniProtKB-KW"/>
</dbReference>
<dbReference type="OrthoDB" id="10004862at2759"/>
<dbReference type="AlphaFoldDB" id="A0A9P5VAJ5"/>
<dbReference type="PANTHER" id="PTHR35870:SF6">
    <property type="entry name" value="MGS207 PROTEIN"/>
    <property type="match status" value="1"/>
</dbReference>
<feature type="non-terminal residue" evidence="2">
    <location>
        <position position="417"/>
    </location>
</feature>
<keyword evidence="1" id="KW-0560">Oxidoreductase</keyword>
<sequence>TSSDLYQTFKRFRPDKERIPPTPTITITTRNWRDWLGHKSYYHDYLDFFDQELQLLEQEQDASETEAEVSLLSPSSSTSKETMSRMAKLVAEYLTPLIPGLCASTGALIHLGYGVEFGSRLAMAEGLAYACISFQPATTCFIPSNIPSSWQHKSSIATSGATGTTGTTAGGVTKRSPTVAILNMVRNDKRLDGMFDAGFQGRLNVVMSSRVSLLKSYLGMWTSQVHSVEEALKDLSQTSSLLLFTATNRFGDQQQLDKHLANVLLATHAARFLIRVLPGEVEKEQLLKAIWMSLVATFVVQGRPKLSLSQSQQQSQHQQRQPVMVEVNPQDVSEHDDQDEEVEVEGKECLGMKVPSGRWKILAQDAIHADHQIVPKIVRSLWWAEMEHGSCGGMFYDAAFRAVGDDPASDESTGPGF</sequence>
<dbReference type="PANTHER" id="PTHR35870">
    <property type="entry name" value="PROTEIN, PUTATIVE (AFU_ORTHOLOGUE AFUA_5G03330)-RELATED"/>
    <property type="match status" value="1"/>
</dbReference>